<name>A0A8H3TVV4_9TREE</name>
<dbReference type="Pfam" id="PF03950">
    <property type="entry name" value="tRNA-synt_1c_C"/>
    <property type="match status" value="1"/>
</dbReference>
<organism evidence="17 18">
    <name type="scientific">Naganishia liquefaciens</name>
    <dbReference type="NCBI Taxonomy" id="104408"/>
    <lineage>
        <taxon>Eukaryota</taxon>
        <taxon>Fungi</taxon>
        <taxon>Dikarya</taxon>
        <taxon>Basidiomycota</taxon>
        <taxon>Agaricomycotina</taxon>
        <taxon>Tremellomycetes</taxon>
        <taxon>Filobasidiales</taxon>
        <taxon>Filobasidiaceae</taxon>
        <taxon>Naganishia</taxon>
    </lineage>
</organism>
<dbReference type="GO" id="GO:0006424">
    <property type="term" value="P:glutamyl-tRNA aminoacylation"/>
    <property type="evidence" value="ECO:0007669"/>
    <property type="project" value="InterPro"/>
</dbReference>
<comment type="subcellular location">
    <subcellularLocation>
        <location evidence="1">Cytoplasm</location>
    </subcellularLocation>
</comment>
<dbReference type="Gene3D" id="1.20.1050.10">
    <property type="match status" value="1"/>
</dbReference>
<proteinExistence type="inferred from homology"/>
<evidence type="ECO:0000259" key="15">
    <source>
        <dbReference type="Pfam" id="PF03950"/>
    </source>
</evidence>
<dbReference type="InterPro" id="IPR001412">
    <property type="entry name" value="aa-tRNA-synth_I_CS"/>
</dbReference>
<dbReference type="PROSITE" id="PS00178">
    <property type="entry name" value="AA_TRNA_LIGASE_I"/>
    <property type="match status" value="1"/>
</dbReference>
<feature type="region of interest" description="Disordered" evidence="13">
    <location>
        <begin position="702"/>
        <end position="751"/>
    </location>
</feature>
<evidence type="ECO:0000256" key="12">
    <source>
        <dbReference type="RuleBase" id="RU363037"/>
    </source>
</evidence>
<keyword evidence="9 12" id="KW-0030">Aminoacyl-tRNA synthetase</keyword>
<evidence type="ECO:0000256" key="3">
    <source>
        <dbReference type="ARBA" id="ARBA00012835"/>
    </source>
</evidence>
<evidence type="ECO:0000256" key="9">
    <source>
        <dbReference type="ARBA" id="ARBA00023146"/>
    </source>
</evidence>
<gene>
    <name evidence="17" type="ORF">NliqN6_4577</name>
</gene>
<comment type="caution">
    <text evidence="17">The sequence shown here is derived from an EMBL/GenBank/DDBJ whole genome shotgun (WGS) entry which is preliminary data.</text>
</comment>
<protein>
    <recommendedName>
        <fullName evidence="3">glutamate--tRNA ligase</fullName>
        <ecNumber evidence="3">6.1.1.17</ecNumber>
    </recommendedName>
    <alternativeName>
        <fullName evidence="10">Glutamyl-tRNA synthetase</fullName>
    </alternativeName>
</protein>
<dbReference type="InterPro" id="IPR036282">
    <property type="entry name" value="Glutathione-S-Trfase_C_sf"/>
</dbReference>
<keyword evidence="6 12" id="KW-0547">Nucleotide-binding</keyword>
<keyword evidence="4" id="KW-0963">Cytoplasm</keyword>
<dbReference type="Gene3D" id="2.40.240.10">
    <property type="entry name" value="Ribosomal Protein L25, Chain P"/>
    <property type="match status" value="1"/>
</dbReference>
<dbReference type="InterPro" id="IPR011035">
    <property type="entry name" value="Ribosomal_bL25/Gln-tRNA_synth"/>
</dbReference>
<dbReference type="InterPro" id="IPR050132">
    <property type="entry name" value="Gln/Glu-tRNA_Ligase"/>
</dbReference>
<dbReference type="GO" id="GO:0004818">
    <property type="term" value="F:glutamate-tRNA ligase activity"/>
    <property type="evidence" value="ECO:0007669"/>
    <property type="project" value="UniProtKB-EC"/>
</dbReference>
<keyword evidence="18" id="KW-1185">Reference proteome</keyword>
<evidence type="ECO:0000259" key="14">
    <source>
        <dbReference type="Pfam" id="PF00749"/>
    </source>
</evidence>
<dbReference type="EC" id="6.1.1.17" evidence="3"/>
<keyword evidence="8 12" id="KW-0648">Protein biosynthesis</keyword>
<dbReference type="PANTHER" id="PTHR43097">
    <property type="entry name" value="GLUTAMINE-TRNA LIGASE"/>
    <property type="match status" value="1"/>
</dbReference>
<dbReference type="Pfam" id="PF20974">
    <property type="entry name" value="tRNA-synt_1c_C2"/>
    <property type="match status" value="1"/>
</dbReference>
<feature type="domain" description="tRNA synthetases class I (E and Q) anti-codon binding" evidence="16">
    <location>
        <begin position="595"/>
        <end position="670"/>
    </location>
</feature>
<evidence type="ECO:0000256" key="10">
    <source>
        <dbReference type="ARBA" id="ARBA00030865"/>
    </source>
</evidence>
<reference evidence="17" key="1">
    <citation type="submission" date="2020-07" db="EMBL/GenBank/DDBJ databases">
        <title>Draft Genome Sequence of a Deep-Sea Yeast, Naganishia (Cryptococcus) liquefaciens strain N6.</title>
        <authorList>
            <person name="Han Y.W."/>
            <person name="Kajitani R."/>
            <person name="Morimoto H."/>
            <person name="Parhat M."/>
            <person name="Tsubouchi H."/>
            <person name="Bakenova O."/>
            <person name="Ogata M."/>
            <person name="Argunhan B."/>
            <person name="Aoki R."/>
            <person name="Kajiwara S."/>
            <person name="Itoh T."/>
            <person name="Iwasaki H."/>
        </authorList>
    </citation>
    <scope>NUCLEOTIDE SEQUENCE</scope>
    <source>
        <strain evidence="17">N6</strain>
    </source>
</reference>
<dbReference type="EMBL" id="BLZA01000030">
    <property type="protein sequence ID" value="GHJ88175.1"/>
    <property type="molecule type" value="Genomic_DNA"/>
</dbReference>
<dbReference type="InterPro" id="IPR020059">
    <property type="entry name" value="Glu/Gln-tRNA-synth_Ib_codon-bd"/>
</dbReference>
<dbReference type="Proteomes" id="UP000620104">
    <property type="component" value="Unassembled WGS sequence"/>
</dbReference>
<feature type="domain" description="Glutamyl/glutaminyl-tRNA synthetase class Ib anti-codon binding" evidence="15">
    <location>
        <begin position="491"/>
        <end position="583"/>
    </location>
</feature>
<evidence type="ECO:0000256" key="4">
    <source>
        <dbReference type="ARBA" id="ARBA00022490"/>
    </source>
</evidence>
<evidence type="ECO:0000256" key="8">
    <source>
        <dbReference type="ARBA" id="ARBA00022917"/>
    </source>
</evidence>
<sequence>MSALKINIATQPFPWTAAALAAHAAVPLDWSADGELEYAGARGVAAVEEALTQLYKGKEAPLPALQAEFNAQTPFPAIPGILNTLDDHLALRTTFAAPHSAKPGATDLKVWGTIRANLKVIGVLKQGKHAHLGRWYAWVEALEATQEVVKGLFDAKSSNNKASKAEKNKAGTVEASLPNAIPGKVVLRFAPEPSGYLHIGHIKACILNRALADKYNGKMLLRFDDTNPEKEEDEFEGSFQSDLSMLGVKWDGVVHTSDHFERIQQYARQLIEQGDAFMDDTDQLTMREQRMALIPSKNRDASVAVNLAHFDDMVAGTPEGSKWFLRAKIDYTSPNGAMRDPAIYRAINKAHHVTGDKYKAYPMYDLACPVVDALDGVTHALRANEYADRKPQYEWFLEKLGLAKIEIFDFSRLDFVYTLLSKRKLKYLVEQGLVKSWEDPRFPTIRGMRARGLTIEALKGFIASQGASSSTLLMEWDQLWSWNKKVIDPIAPRYWAIVEEDAVKVKVNGGPSEPEVRTLPAHKKNPEVGDKKTVFASDLLMEQVDAESFGDNEEITAMDWGNAFVKNKQTNASGKIESLELNLHLEGDFKKTSKKVHWLAAPTASHPLVPVTLIDYDYLINKKKIEDSDDFTACLNPVTEYRVKALADANVQGLKQFDIIQFERKGFYICQGTKDAEGRMEFGFIPDGRISTVALKGQPFKENTTADVGAPGEKGWGKGTNATASKAPTPAAAAGPEANAHGKGKVYRSNVDSGFEIPSSDNMYDVDRIYGKEDIKPEASNVNMFKVKPVYDP</sequence>
<evidence type="ECO:0000256" key="11">
    <source>
        <dbReference type="ARBA" id="ARBA00048351"/>
    </source>
</evidence>
<evidence type="ECO:0000256" key="6">
    <source>
        <dbReference type="ARBA" id="ARBA00022741"/>
    </source>
</evidence>
<dbReference type="PRINTS" id="PR00987">
    <property type="entry name" value="TRNASYNTHGLU"/>
</dbReference>
<dbReference type="InterPro" id="IPR020058">
    <property type="entry name" value="Glu/Gln-tRNA-synth_Ib_cat-dom"/>
</dbReference>
<dbReference type="InterPro" id="IPR020056">
    <property type="entry name" value="Rbsml_bL25/Gln-tRNA_synth_N"/>
</dbReference>
<feature type="domain" description="Glutamyl/glutaminyl-tRNA synthetase class Ib catalytic" evidence="14">
    <location>
        <begin position="184"/>
        <end position="488"/>
    </location>
</feature>
<feature type="compositionally biased region" description="Low complexity" evidence="13">
    <location>
        <begin position="720"/>
        <end position="739"/>
    </location>
</feature>
<dbReference type="PANTHER" id="PTHR43097:SF5">
    <property type="entry name" value="GLUTAMATE--TRNA LIGASE"/>
    <property type="match status" value="1"/>
</dbReference>
<dbReference type="NCBIfam" id="TIGR00463">
    <property type="entry name" value="gltX_arch"/>
    <property type="match status" value="1"/>
</dbReference>
<dbReference type="GO" id="GO:0005829">
    <property type="term" value="C:cytosol"/>
    <property type="evidence" value="ECO:0007669"/>
    <property type="project" value="TreeGrafter"/>
</dbReference>
<dbReference type="SUPFAM" id="SSF52374">
    <property type="entry name" value="Nucleotidylyl transferase"/>
    <property type="match status" value="1"/>
</dbReference>
<dbReference type="InterPro" id="IPR014729">
    <property type="entry name" value="Rossmann-like_a/b/a_fold"/>
</dbReference>
<comment type="similarity">
    <text evidence="2">Belongs to the class-I aminoacyl-tRNA synthetase family. Glutamate--tRNA ligase type 2 subfamily.</text>
</comment>
<keyword evidence="7 12" id="KW-0067">ATP-binding</keyword>
<comment type="catalytic activity">
    <reaction evidence="11">
        <text>tRNA(Glu) + L-glutamate + ATP = L-glutamyl-tRNA(Glu) + AMP + diphosphate</text>
        <dbReference type="Rhea" id="RHEA:23540"/>
        <dbReference type="Rhea" id="RHEA-COMP:9663"/>
        <dbReference type="Rhea" id="RHEA-COMP:9680"/>
        <dbReference type="ChEBI" id="CHEBI:29985"/>
        <dbReference type="ChEBI" id="CHEBI:30616"/>
        <dbReference type="ChEBI" id="CHEBI:33019"/>
        <dbReference type="ChEBI" id="CHEBI:78442"/>
        <dbReference type="ChEBI" id="CHEBI:78520"/>
        <dbReference type="ChEBI" id="CHEBI:456215"/>
        <dbReference type="EC" id="6.1.1.17"/>
    </reaction>
</comment>
<dbReference type="GO" id="GO:0005524">
    <property type="term" value="F:ATP binding"/>
    <property type="evidence" value="ECO:0007669"/>
    <property type="project" value="UniProtKB-KW"/>
</dbReference>
<accession>A0A8H3TVV4</accession>
<evidence type="ECO:0000256" key="13">
    <source>
        <dbReference type="SAM" id="MobiDB-lite"/>
    </source>
</evidence>
<evidence type="ECO:0000259" key="16">
    <source>
        <dbReference type="Pfam" id="PF20974"/>
    </source>
</evidence>
<evidence type="ECO:0000256" key="7">
    <source>
        <dbReference type="ARBA" id="ARBA00022840"/>
    </source>
</evidence>
<dbReference type="SUPFAM" id="SSF47616">
    <property type="entry name" value="GST C-terminal domain-like"/>
    <property type="match status" value="1"/>
</dbReference>
<dbReference type="FunFam" id="3.40.50.620:FF:000037">
    <property type="entry name" value="Glutamine--tRNA ligase cytoplasmic"/>
    <property type="match status" value="1"/>
</dbReference>
<evidence type="ECO:0000256" key="5">
    <source>
        <dbReference type="ARBA" id="ARBA00022598"/>
    </source>
</evidence>
<dbReference type="Gene3D" id="3.40.50.620">
    <property type="entry name" value="HUPs"/>
    <property type="match status" value="1"/>
</dbReference>
<dbReference type="FunFam" id="2.40.240.10:FF:000004">
    <property type="entry name" value="Glutamyl-tRNA synthetase, cytoplasmic"/>
    <property type="match status" value="1"/>
</dbReference>
<dbReference type="InterPro" id="IPR004526">
    <property type="entry name" value="Glu-tRNA-synth_arc/euk"/>
</dbReference>
<dbReference type="HAMAP" id="MF_02076">
    <property type="entry name" value="Glu_tRNA_synth_type2"/>
    <property type="match status" value="1"/>
</dbReference>
<keyword evidence="5 12" id="KW-0436">Ligase</keyword>
<dbReference type="GO" id="GO:0017102">
    <property type="term" value="C:methionyl glutamyl tRNA synthetase complex"/>
    <property type="evidence" value="ECO:0007669"/>
    <property type="project" value="TreeGrafter"/>
</dbReference>
<dbReference type="OrthoDB" id="10250478at2759"/>
<dbReference type="InterPro" id="IPR000924">
    <property type="entry name" value="Glu/Gln-tRNA-synth"/>
</dbReference>
<dbReference type="AlphaFoldDB" id="A0A8H3TVV4"/>
<dbReference type="Pfam" id="PF00749">
    <property type="entry name" value="tRNA-synt_1c"/>
    <property type="match status" value="1"/>
</dbReference>
<dbReference type="SUPFAM" id="SSF50715">
    <property type="entry name" value="Ribosomal protein L25-like"/>
    <property type="match status" value="1"/>
</dbReference>
<evidence type="ECO:0000256" key="2">
    <source>
        <dbReference type="ARBA" id="ARBA00008927"/>
    </source>
</evidence>
<evidence type="ECO:0000256" key="1">
    <source>
        <dbReference type="ARBA" id="ARBA00004496"/>
    </source>
</evidence>
<evidence type="ECO:0000313" key="17">
    <source>
        <dbReference type="EMBL" id="GHJ88175.1"/>
    </source>
</evidence>
<evidence type="ECO:0000313" key="18">
    <source>
        <dbReference type="Proteomes" id="UP000620104"/>
    </source>
</evidence>
<dbReference type="InterPro" id="IPR049437">
    <property type="entry name" value="tRNA-synt_1c_C2"/>
</dbReference>